<comment type="caution">
    <text evidence="2">The sequence shown here is derived from an EMBL/GenBank/DDBJ whole genome shotgun (WGS) entry which is preliminary data.</text>
</comment>
<dbReference type="GO" id="GO:0016020">
    <property type="term" value="C:membrane"/>
    <property type="evidence" value="ECO:0007669"/>
    <property type="project" value="InterPro"/>
</dbReference>
<dbReference type="SUPFAM" id="SSF81342">
    <property type="entry name" value="Transmembrane di-heme cytochromes"/>
    <property type="match status" value="1"/>
</dbReference>
<accession>A0A438MGZ2</accession>
<dbReference type="AlphaFoldDB" id="A0A438MGZ2"/>
<feature type="transmembrane region" description="Helical" evidence="1">
    <location>
        <begin position="165"/>
        <end position="182"/>
    </location>
</feature>
<dbReference type="InterPro" id="IPR016174">
    <property type="entry name" value="Di-haem_cyt_TM"/>
</dbReference>
<keyword evidence="1" id="KW-0812">Transmembrane</keyword>
<dbReference type="RefSeq" id="WP_127936723.1">
    <property type="nucleotide sequence ID" value="NZ_SAUN01000001.1"/>
</dbReference>
<keyword evidence="3" id="KW-1185">Reference proteome</keyword>
<keyword evidence="1" id="KW-1133">Transmembrane helix</keyword>
<gene>
    <name evidence="2" type="ORF">EDD27_7821</name>
</gene>
<dbReference type="GO" id="GO:0022904">
    <property type="term" value="P:respiratory electron transport chain"/>
    <property type="evidence" value="ECO:0007669"/>
    <property type="project" value="InterPro"/>
</dbReference>
<feature type="transmembrane region" description="Helical" evidence="1">
    <location>
        <begin position="131"/>
        <end position="153"/>
    </location>
</feature>
<dbReference type="InterPro" id="IPR027387">
    <property type="entry name" value="Cytb/b6-like_sf"/>
</dbReference>
<reference evidence="2 3" key="1">
    <citation type="submission" date="2019-01" db="EMBL/GenBank/DDBJ databases">
        <title>Sequencing the genomes of 1000 actinobacteria strains.</title>
        <authorList>
            <person name="Klenk H.-P."/>
        </authorList>
    </citation>
    <scope>NUCLEOTIDE SEQUENCE [LARGE SCALE GENOMIC DNA]</scope>
    <source>
        <strain evidence="2 3">DSM 43925</strain>
    </source>
</reference>
<name>A0A438MGZ2_9ACTN</name>
<evidence type="ECO:0000313" key="3">
    <source>
        <dbReference type="Proteomes" id="UP000284824"/>
    </source>
</evidence>
<feature type="transmembrane region" description="Helical" evidence="1">
    <location>
        <begin position="100"/>
        <end position="119"/>
    </location>
</feature>
<sequence>MERARQLVGEMLLYYYVVVVLLTGIFLAFFYTPDGQMVPYTGSYEPLRGVPMSAAYQSVLGISFDVSGGLFIRQLHHSSSVLLAVGTLIWAMLGHFRYVPALLGLGLALLGALAGYGSADDLLSGTVLGKIPIVLWYGLHVLTALALAATLVISSRREAARRPRTPAFVALSVALTALVFFWR</sequence>
<dbReference type="EMBL" id="SAUN01000001">
    <property type="protein sequence ID" value="RVX45044.1"/>
    <property type="molecule type" value="Genomic_DNA"/>
</dbReference>
<organism evidence="2 3">
    <name type="scientific">Nonomuraea polychroma</name>
    <dbReference type="NCBI Taxonomy" id="46176"/>
    <lineage>
        <taxon>Bacteria</taxon>
        <taxon>Bacillati</taxon>
        <taxon>Actinomycetota</taxon>
        <taxon>Actinomycetes</taxon>
        <taxon>Streptosporangiales</taxon>
        <taxon>Streptosporangiaceae</taxon>
        <taxon>Nonomuraea</taxon>
    </lineage>
</organism>
<proteinExistence type="predicted"/>
<evidence type="ECO:0000313" key="2">
    <source>
        <dbReference type="EMBL" id="RVX45044.1"/>
    </source>
</evidence>
<dbReference type="OrthoDB" id="3535705at2"/>
<feature type="transmembrane region" description="Helical" evidence="1">
    <location>
        <begin position="12"/>
        <end position="31"/>
    </location>
</feature>
<feature type="transmembrane region" description="Helical" evidence="1">
    <location>
        <begin position="75"/>
        <end position="93"/>
    </location>
</feature>
<evidence type="ECO:0000256" key="1">
    <source>
        <dbReference type="SAM" id="Phobius"/>
    </source>
</evidence>
<protein>
    <submittedName>
        <fullName evidence="2">Uncharacterized protein</fullName>
    </submittedName>
</protein>
<keyword evidence="1" id="KW-0472">Membrane</keyword>
<dbReference type="Gene3D" id="1.20.810.10">
    <property type="entry name" value="Cytochrome Bc1 Complex, Chain C"/>
    <property type="match status" value="1"/>
</dbReference>
<dbReference type="Proteomes" id="UP000284824">
    <property type="component" value="Unassembled WGS sequence"/>
</dbReference>